<feature type="region of interest" description="Disordered" evidence="5">
    <location>
        <begin position="554"/>
        <end position="602"/>
    </location>
</feature>
<evidence type="ECO:0000256" key="2">
    <source>
        <dbReference type="ARBA" id="ARBA00022763"/>
    </source>
</evidence>
<dbReference type="GO" id="GO:0006334">
    <property type="term" value="P:nucleosome assembly"/>
    <property type="evidence" value="ECO:0007669"/>
    <property type="project" value="TreeGrafter"/>
</dbReference>
<accession>A0A5C7I710</accession>
<dbReference type="PANTHER" id="PTHR15272:SF0">
    <property type="entry name" value="CHROMATIN ASSEMBLY FACTOR 1 SUBUNIT A"/>
    <property type="match status" value="1"/>
</dbReference>
<dbReference type="InterPro" id="IPR022043">
    <property type="entry name" value="CAF1A_DD"/>
</dbReference>
<dbReference type="GO" id="GO:0006281">
    <property type="term" value="P:DNA repair"/>
    <property type="evidence" value="ECO:0007669"/>
    <property type="project" value="UniProtKB-KW"/>
</dbReference>
<keyword evidence="9" id="KW-1185">Reference proteome</keyword>
<protein>
    <recommendedName>
        <fullName evidence="10">Chromatin assembly factor 1 subunit FAS1</fullName>
    </recommendedName>
</protein>
<feature type="region of interest" description="Disordered" evidence="5">
    <location>
        <begin position="336"/>
        <end position="365"/>
    </location>
</feature>
<feature type="compositionally biased region" description="Acidic residues" evidence="5">
    <location>
        <begin position="554"/>
        <end position="565"/>
    </location>
</feature>
<evidence type="ECO:0000313" key="8">
    <source>
        <dbReference type="EMBL" id="TXG65363.1"/>
    </source>
</evidence>
<dbReference type="AlphaFoldDB" id="A0A5C7I710"/>
<evidence type="ECO:0000259" key="7">
    <source>
        <dbReference type="Pfam" id="PF21796"/>
    </source>
</evidence>
<evidence type="ECO:0000259" key="6">
    <source>
        <dbReference type="Pfam" id="PF12253"/>
    </source>
</evidence>
<dbReference type="GO" id="GO:0033186">
    <property type="term" value="C:CAF-1 complex"/>
    <property type="evidence" value="ECO:0007669"/>
    <property type="project" value="TreeGrafter"/>
</dbReference>
<feature type="domain" description="Chromatin assembly factor 1 subunit Cac1-like C-terminal" evidence="7">
    <location>
        <begin position="743"/>
        <end position="795"/>
    </location>
</feature>
<evidence type="ECO:0000256" key="3">
    <source>
        <dbReference type="ARBA" id="ARBA00023204"/>
    </source>
</evidence>
<comment type="subcellular location">
    <subcellularLocation>
        <location evidence="1">Nucleus</location>
    </subcellularLocation>
</comment>
<organism evidence="8 9">
    <name type="scientific">Acer yangbiense</name>
    <dbReference type="NCBI Taxonomy" id="1000413"/>
    <lineage>
        <taxon>Eukaryota</taxon>
        <taxon>Viridiplantae</taxon>
        <taxon>Streptophyta</taxon>
        <taxon>Embryophyta</taxon>
        <taxon>Tracheophyta</taxon>
        <taxon>Spermatophyta</taxon>
        <taxon>Magnoliopsida</taxon>
        <taxon>eudicotyledons</taxon>
        <taxon>Gunneridae</taxon>
        <taxon>Pentapetalae</taxon>
        <taxon>rosids</taxon>
        <taxon>malvids</taxon>
        <taxon>Sapindales</taxon>
        <taxon>Sapindaceae</taxon>
        <taxon>Hippocastanoideae</taxon>
        <taxon>Acereae</taxon>
        <taxon>Acer</taxon>
    </lineage>
</organism>
<keyword evidence="4" id="KW-0539">Nucleus</keyword>
<evidence type="ECO:0000256" key="5">
    <source>
        <dbReference type="SAM" id="MobiDB-lite"/>
    </source>
</evidence>
<keyword evidence="3" id="KW-0234">DNA repair</keyword>
<dbReference type="OrthoDB" id="440676at2759"/>
<feature type="compositionally biased region" description="Polar residues" evidence="5">
    <location>
        <begin position="844"/>
        <end position="855"/>
    </location>
</feature>
<evidence type="ECO:0000313" key="9">
    <source>
        <dbReference type="Proteomes" id="UP000323000"/>
    </source>
</evidence>
<comment type="caution">
    <text evidence="8">The sequence shown here is derived from an EMBL/GenBank/DDBJ whole genome shotgun (WGS) entry which is preliminary data.</text>
</comment>
<sequence length="855" mass="97536">MGDTAMTATASGVVEDRPRKAVKRKRAVSVPAMTKEEMDSRIRVLNEEMKGLFGYFKEMAVGLSEFSECGVSLNGAVAVLMEESDLPLSRLVDEIHAKLKERVEVGASVGAVKSAVLFVGQRVMYGVPNLDADVLEDQNEDCLWCWETRDVKLLPKSVRGILKSRRTCRKKIHERITAVSAMLTTLQKAESDSNFTHDVVKASEKLVKVLSEADIRVLMDSLLKKNGTEIVEKDAKREEKLLMKQLERNKREAEKEKKRMDRELEKEKEKEQKRLQEEAEKDEKRRDKEESEMRKQLRKQQEDAEKEQRRRQKEEAELKKQLAIQKQASIMQRFLKKSKTTSSQNDQSSSRVTTSDSLNKKSEKELEAVTQSMDCALSSFDEFGIDDLRKSHLTSWRNFGHSIRSNRNQHWGKRKKPKTDLFKALKLSNSKDLTRAYELSMETLDGRSCITDVGGSPDVKKCKRSKQLLQFDKSHRPAFYGIWPKKRYYKLFAYLCARTFWLAQWNNEKGKVFPRCLDSIELGCGTDILFYIFSLAVRPCQPLRKDPDLDYDVDSDEEWEEEDPGESLSDCDKDDEEDKLEEGSAKVEDEEESEDGFFVPDGYLSEDEGVEVDRMEVDLPVGETKCSQSSKQELESVESCALLRQQKHLHNLTEHALRKNHPLIVLNLMHEKIPLLTAENLSGTSKMEQTCLQALSMRAFHGDLFIEISIDGVEDEDQEACLSNSRSSSTPVPTVSAILDSDLPTIVSVIQSSKLGMNRVLESLQQKLPDVPKSQLRNKVREISDYSFSKNRWKVKKDILIKLGLPVSPDRIASFFSKRCLPPDGKNFNPNETSPLSLKPGSVVQDQQGCTYNDQ</sequence>
<dbReference type="GO" id="GO:0005634">
    <property type="term" value="C:nucleus"/>
    <property type="evidence" value="ECO:0007669"/>
    <property type="project" value="UniProtKB-SubCell"/>
</dbReference>
<dbReference type="Pfam" id="PF21796">
    <property type="entry name" value="Cac1_C"/>
    <property type="match status" value="1"/>
</dbReference>
<evidence type="ECO:0000256" key="4">
    <source>
        <dbReference type="ARBA" id="ARBA00023242"/>
    </source>
</evidence>
<feature type="region of interest" description="Disordered" evidence="5">
    <location>
        <begin position="250"/>
        <end position="320"/>
    </location>
</feature>
<feature type="region of interest" description="Disordered" evidence="5">
    <location>
        <begin position="824"/>
        <end position="855"/>
    </location>
</feature>
<dbReference type="EMBL" id="VAHF01000003">
    <property type="protein sequence ID" value="TXG65363.1"/>
    <property type="molecule type" value="Genomic_DNA"/>
</dbReference>
<dbReference type="Pfam" id="PF12253">
    <property type="entry name" value="CAF1A_dimeriz"/>
    <property type="match status" value="1"/>
</dbReference>
<dbReference type="PANTHER" id="PTHR15272">
    <property type="entry name" value="CHROMATIN ASSEMBLY FACTOR 1 SUBUNIT A CAF-1 SUBUNIT A"/>
    <property type="match status" value="1"/>
</dbReference>
<feature type="domain" description="Chromatin assembly factor 1 subunit A dimerization" evidence="6">
    <location>
        <begin position="536"/>
        <end position="582"/>
    </location>
</feature>
<evidence type="ECO:0000256" key="1">
    <source>
        <dbReference type="ARBA" id="ARBA00004123"/>
    </source>
</evidence>
<name>A0A5C7I710_9ROSI</name>
<feature type="compositionally biased region" description="Polar residues" evidence="5">
    <location>
        <begin position="340"/>
        <end position="357"/>
    </location>
</feature>
<reference evidence="9" key="1">
    <citation type="journal article" date="2019" name="Gigascience">
        <title>De novo genome assembly of the endangered Acer yangbiense, a plant species with extremely small populations endemic to Yunnan Province, China.</title>
        <authorList>
            <person name="Yang J."/>
            <person name="Wariss H.M."/>
            <person name="Tao L."/>
            <person name="Zhang R."/>
            <person name="Yun Q."/>
            <person name="Hollingsworth P."/>
            <person name="Dao Z."/>
            <person name="Luo G."/>
            <person name="Guo H."/>
            <person name="Ma Y."/>
            <person name="Sun W."/>
        </authorList>
    </citation>
    <scope>NUCLEOTIDE SEQUENCE [LARGE SCALE GENOMIC DNA]</scope>
    <source>
        <strain evidence="9">cv. Malutang</strain>
    </source>
</reference>
<keyword evidence="2" id="KW-0227">DNA damage</keyword>
<evidence type="ECO:0008006" key="10">
    <source>
        <dbReference type="Google" id="ProtNLM"/>
    </source>
</evidence>
<gene>
    <name evidence="8" type="ORF">EZV62_006638</name>
</gene>
<proteinExistence type="predicted"/>
<dbReference type="Proteomes" id="UP000323000">
    <property type="component" value="Chromosome 3"/>
</dbReference>
<dbReference type="InterPro" id="IPR048800">
    <property type="entry name" value="Cac1-like_C"/>
</dbReference>